<comment type="subcellular location">
    <subcellularLocation>
        <location evidence="1">Nucleus</location>
    </subcellularLocation>
</comment>
<name>A0A9Q3PAZ7_9BASI</name>
<dbReference type="AlphaFoldDB" id="A0A9Q3PAZ7"/>
<organism evidence="9 10">
    <name type="scientific">Austropuccinia psidii MF-1</name>
    <dbReference type="NCBI Taxonomy" id="1389203"/>
    <lineage>
        <taxon>Eukaryota</taxon>
        <taxon>Fungi</taxon>
        <taxon>Dikarya</taxon>
        <taxon>Basidiomycota</taxon>
        <taxon>Pucciniomycotina</taxon>
        <taxon>Pucciniomycetes</taxon>
        <taxon>Pucciniales</taxon>
        <taxon>Sphaerophragmiaceae</taxon>
        <taxon>Austropuccinia</taxon>
    </lineage>
</organism>
<keyword evidence="3" id="KW-0677">Repeat</keyword>
<reference evidence="9" key="1">
    <citation type="submission" date="2021-03" db="EMBL/GenBank/DDBJ databases">
        <title>Draft genome sequence of rust myrtle Austropuccinia psidii MF-1, a brazilian biotype.</title>
        <authorList>
            <person name="Quecine M.C."/>
            <person name="Pachon D.M.R."/>
            <person name="Bonatelli M.L."/>
            <person name="Correr F.H."/>
            <person name="Franceschini L.M."/>
            <person name="Leite T.F."/>
            <person name="Margarido G.R.A."/>
            <person name="Almeida C.A."/>
            <person name="Ferrarezi J.A."/>
            <person name="Labate C.A."/>
        </authorList>
    </citation>
    <scope>NUCLEOTIDE SEQUENCE</scope>
    <source>
        <strain evidence="9">MF-1</strain>
    </source>
</reference>
<dbReference type="Pfam" id="PF00096">
    <property type="entry name" value="zf-C2H2"/>
    <property type="match status" value="2"/>
</dbReference>
<evidence type="ECO:0000256" key="5">
    <source>
        <dbReference type="ARBA" id="ARBA00022833"/>
    </source>
</evidence>
<dbReference type="SUPFAM" id="SSF57667">
    <property type="entry name" value="beta-beta-alpha zinc fingers"/>
    <property type="match status" value="1"/>
</dbReference>
<protein>
    <recommendedName>
        <fullName evidence="8">C2H2-type domain-containing protein</fullName>
    </recommendedName>
</protein>
<dbReference type="FunFam" id="3.30.160.60:FF:000446">
    <property type="entry name" value="Zinc finger protein"/>
    <property type="match status" value="1"/>
</dbReference>
<evidence type="ECO:0000256" key="4">
    <source>
        <dbReference type="ARBA" id="ARBA00022771"/>
    </source>
</evidence>
<keyword evidence="4 7" id="KW-0863">Zinc-finger</keyword>
<evidence type="ECO:0000313" key="9">
    <source>
        <dbReference type="EMBL" id="MBW0553086.1"/>
    </source>
</evidence>
<dbReference type="SMART" id="SM00355">
    <property type="entry name" value="ZnF_C2H2"/>
    <property type="match status" value="2"/>
</dbReference>
<feature type="domain" description="C2H2-type" evidence="8">
    <location>
        <begin position="142"/>
        <end position="170"/>
    </location>
</feature>
<dbReference type="PANTHER" id="PTHR24406">
    <property type="entry name" value="TRANSCRIPTIONAL REPRESSOR CTCFL-RELATED"/>
    <property type="match status" value="1"/>
</dbReference>
<proteinExistence type="predicted"/>
<dbReference type="PROSITE" id="PS50157">
    <property type="entry name" value="ZINC_FINGER_C2H2_2"/>
    <property type="match status" value="2"/>
</dbReference>
<evidence type="ECO:0000256" key="7">
    <source>
        <dbReference type="PROSITE-ProRule" id="PRU00042"/>
    </source>
</evidence>
<comment type="caution">
    <text evidence="9">The sequence shown here is derived from an EMBL/GenBank/DDBJ whole genome shotgun (WGS) entry which is preliminary data.</text>
</comment>
<keyword evidence="10" id="KW-1185">Reference proteome</keyword>
<accession>A0A9Q3PAZ7</accession>
<evidence type="ECO:0000256" key="2">
    <source>
        <dbReference type="ARBA" id="ARBA00022723"/>
    </source>
</evidence>
<keyword evidence="5" id="KW-0862">Zinc</keyword>
<feature type="domain" description="C2H2-type" evidence="8">
    <location>
        <begin position="112"/>
        <end position="140"/>
    </location>
</feature>
<dbReference type="GO" id="GO:0008270">
    <property type="term" value="F:zinc ion binding"/>
    <property type="evidence" value="ECO:0007669"/>
    <property type="project" value="UniProtKB-KW"/>
</dbReference>
<dbReference type="InterPro" id="IPR050888">
    <property type="entry name" value="ZnF_C2H2-type_TF"/>
</dbReference>
<evidence type="ECO:0000313" key="10">
    <source>
        <dbReference type="Proteomes" id="UP000765509"/>
    </source>
</evidence>
<dbReference type="Proteomes" id="UP000765509">
    <property type="component" value="Unassembled WGS sequence"/>
</dbReference>
<dbReference type="InterPro" id="IPR013087">
    <property type="entry name" value="Znf_C2H2_type"/>
</dbReference>
<dbReference type="EMBL" id="AVOT02059406">
    <property type="protein sequence ID" value="MBW0553086.1"/>
    <property type="molecule type" value="Genomic_DNA"/>
</dbReference>
<dbReference type="OrthoDB" id="2505903at2759"/>
<evidence type="ECO:0000256" key="1">
    <source>
        <dbReference type="ARBA" id="ARBA00004123"/>
    </source>
</evidence>
<dbReference type="GO" id="GO:0005634">
    <property type="term" value="C:nucleus"/>
    <property type="evidence" value="ECO:0007669"/>
    <property type="project" value="UniProtKB-SubCell"/>
</dbReference>
<evidence type="ECO:0000259" key="8">
    <source>
        <dbReference type="PROSITE" id="PS50157"/>
    </source>
</evidence>
<dbReference type="Gene3D" id="3.30.160.60">
    <property type="entry name" value="Classic Zinc Finger"/>
    <property type="match status" value="2"/>
</dbReference>
<evidence type="ECO:0000256" key="3">
    <source>
        <dbReference type="ARBA" id="ARBA00022737"/>
    </source>
</evidence>
<sequence length="171" mass="19504">MNPYSAHTPTSRSSYQRQVEFVNIAADIIDCLGQLEQSLYSPSPTNHVNTHINPPQASSTQLTNNNYQQQLTQDFERSMNISQGPPLSGVTNQRRTSENLGGSIRRAAQADKICQFCGKGFTRNERLRYHIDNVHFQREPGFQCPQCPRAFRQSSDLQRHQKNVHSSQSYH</sequence>
<gene>
    <name evidence="9" type="ORF">O181_092801</name>
</gene>
<evidence type="ECO:0000256" key="6">
    <source>
        <dbReference type="ARBA" id="ARBA00023242"/>
    </source>
</evidence>
<dbReference type="InterPro" id="IPR036236">
    <property type="entry name" value="Znf_C2H2_sf"/>
</dbReference>
<keyword evidence="6" id="KW-0539">Nucleus</keyword>
<dbReference type="PROSITE" id="PS00028">
    <property type="entry name" value="ZINC_FINGER_C2H2_1"/>
    <property type="match status" value="2"/>
</dbReference>
<keyword evidence="2" id="KW-0479">Metal-binding</keyword>